<name>A0AAP2GUH1_9BACT</name>
<dbReference type="AlphaFoldDB" id="A0AAP2GUH1"/>
<dbReference type="Gene3D" id="3.40.50.12780">
    <property type="entry name" value="N-terminal domain of ligase-like"/>
    <property type="match status" value="1"/>
</dbReference>
<dbReference type="RefSeq" id="WP_254085137.1">
    <property type="nucleotide sequence ID" value="NZ_JAHESE010000014.1"/>
</dbReference>
<evidence type="ECO:0000259" key="2">
    <source>
        <dbReference type="Pfam" id="PF00501"/>
    </source>
</evidence>
<dbReference type="InterPro" id="IPR000873">
    <property type="entry name" value="AMP-dep_synth/lig_dom"/>
</dbReference>
<dbReference type="GO" id="GO:0006631">
    <property type="term" value="P:fatty acid metabolic process"/>
    <property type="evidence" value="ECO:0007669"/>
    <property type="project" value="TreeGrafter"/>
</dbReference>
<dbReference type="PANTHER" id="PTHR43201">
    <property type="entry name" value="ACYL-COA SYNTHETASE"/>
    <property type="match status" value="1"/>
</dbReference>
<dbReference type="SUPFAM" id="SSF56801">
    <property type="entry name" value="Acetyl-CoA synthetase-like"/>
    <property type="match status" value="1"/>
</dbReference>
<dbReference type="Proteomes" id="UP001319080">
    <property type="component" value="Unassembled WGS sequence"/>
</dbReference>
<evidence type="ECO:0000313" key="4">
    <source>
        <dbReference type="Proteomes" id="UP001319080"/>
    </source>
</evidence>
<protein>
    <submittedName>
        <fullName evidence="3">AMP-binding protein</fullName>
    </submittedName>
</protein>
<dbReference type="Gene3D" id="3.30.300.30">
    <property type="match status" value="1"/>
</dbReference>
<dbReference type="EMBL" id="JAHESE010000014">
    <property type="protein sequence ID" value="MBT1709558.1"/>
    <property type="molecule type" value="Genomic_DNA"/>
</dbReference>
<accession>A0AAP2GUH1</accession>
<proteinExistence type="inferred from homology"/>
<comment type="caution">
    <text evidence="3">The sequence shown here is derived from an EMBL/GenBank/DDBJ whole genome shotgun (WGS) entry which is preliminary data.</text>
</comment>
<dbReference type="GO" id="GO:0031956">
    <property type="term" value="F:medium-chain fatty acid-CoA ligase activity"/>
    <property type="evidence" value="ECO:0007669"/>
    <property type="project" value="TreeGrafter"/>
</dbReference>
<dbReference type="Pfam" id="PF00501">
    <property type="entry name" value="AMP-binding"/>
    <property type="match status" value="1"/>
</dbReference>
<reference evidence="3 4" key="1">
    <citation type="submission" date="2021-05" db="EMBL/GenBank/DDBJ databases">
        <title>A Polyphasic approach of four new species of the genus Ohtaekwangia: Ohtaekwangia histidinii sp. nov., Ohtaekwangia cretensis sp. nov., Ohtaekwangia indiensis sp. nov., Ohtaekwangia reichenbachii sp. nov. from diverse environment.</title>
        <authorList>
            <person name="Octaviana S."/>
        </authorList>
    </citation>
    <scope>NUCLEOTIDE SEQUENCE [LARGE SCALE GENOMIC DNA]</scope>
    <source>
        <strain evidence="3 4">PWU5</strain>
    </source>
</reference>
<organism evidence="3 4">
    <name type="scientific">Dawidia cretensis</name>
    <dbReference type="NCBI Taxonomy" id="2782350"/>
    <lineage>
        <taxon>Bacteria</taxon>
        <taxon>Pseudomonadati</taxon>
        <taxon>Bacteroidota</taxon>
        <taxon>Cytophagia</taxon>
        <taxon>Cytophagales</taxon>
        <taxon>Chryseotaleaceae</taxon>
        <taxon>Dawidia</taxon>
    </lineage>
</organism>
<sequence>MSSRSSNDSKKISTTEADEYPYPTLWLNGRDVALADVLTGDLTSLATTPFEESTLDFVRAWLHGDTTFALHTSGSTGTPKPITVSRQQMLTSATLTAQALGLLPGYTALVCLDTRYIAGKMMLVRCLTTGMRIVAVTPTANPLAAVPTNRTIDFTALVPYQVYAMLDSPERARLGAIRHTLIGGAALDLHALPALATLPGRFYATYGMTETISHIALQQLNGPDASSVFRAMPGVILTLDERGCLVIHAPHVPQSIITNDLVKIMAPDAFQWLGRWDNIINSGGVKIIPEKVEEAVGAVLLGLNIARSFIVCGLPDPRLGHKLTLIIDGMEFTPQQWNVILAKLQEALPAYEVPKDHLSVPAFRYTDTGKIHRQKTIEIVTKPY</sequence>
<gene>
    <name evidence="3" type="ORF">KK062_15050</name>
</gene>
<dbReference type="InterPro" id="IPR045851">
    <property type="entry name" value="AMP-bd_C_sf"/>
</dbReference>
<dbReference type="InterPro" id="IPR042099">
    <property type="entry name" value="ANL_N_sf"/>
</dbReference>
<evidence type="ECO:0000256" key="1">
    <source>
        <dbReference type="ARBA" id="ARBA00006432"/>
    </source>
</evidence>
<feature type="domain" description="AMP-dependent synthetase/ligase" evidence="2">
    <location>
        <begin position="63"/>
        <end position="237"/>
    </location>
</feature>
<comment type="similarity">
    <text evidence="1">Belongs to the ATP-dependent AMP-binding enzyme family.</text>
</comment>
<dbReference type="PANTHER" id="PTHR43201:SF8">
    <property type="entry name" value="ACYL-COA SYNTHETASE FAMILY MEMBER 3"/>
    <property type="match status" value="1"/>
</dbReference>
<keyword evidence="4" id="KW-1185">Reference proteome</keyword>
<evidence type="ECO:0000313" key="3">
    <source>
        <dbReference type="EMBL" id="MBT1709558.1"/>
    </source>
</evidence>